<evidence type="ECO:0000313" key="2">
    <source>
        <dbReference type="EMBL" id="ADL42657.1"/>
    </source>
</evidence>
<keyword evidence="1" id="KW-0472">Membrane</keyword>
<sequence>MNDRKIFSLIISLITILILCSTIIIAINVKSNQQLDNEQEIKKTVIGALELEKEMLCYPAEYTKSPDIQIPQEVVNKKLKEISQACEKYYSNKYGWMANRLEVYKNAVLADAYPSSFKPVEHKMTDIKFLEIKIDGDKATVVVDVFGEYKSVGLAFDSDKIPPSELNEISNAKGYKMSPEEQKRYIEKAEKLPKKIREYKVKFGERYGFNLTKENGEWKITSETFNFLPGYEP</sequence>
<dbReference type="AlphaFoldDB" id="D9TKX5"/>
<protein>
    <submittedName>
        <fullName evidence="2">Uncharacterized protein</fullName>
    </submittedName>
</protein>
<dbReference type="RefSeq" id="WP_013290655.1">
    <property type="nucleotide sequence ID" value="NC_014392.1"/>
</dbReference>
<feature type="transmembrane region" description="Helical" evidence="1">
    <location>
        <begin position="6"/>
        <end position="29"/>
    </location>
</feature>
<organism evidence="2 3">
    <name type="scientific">Caldicellulosiruptor obsidiansis (strain ATCC BAA-2073 / JCM 16842 / OB47)</name>
    <dbReference type="NCBI Taxonomy" id="608506"/>
    <lineage>
        <taxon>Bacteria</taxon>
        <taxon>Bacillati</taxon>
        <taxon>Bacillota</taxon>
        <taxon>Bacillota incertae sedis</taxon>
        <taxon>Caldicellulosiruptorales</taxon>
        <taxon>Caldicellulosiruptoraceae</taxon>
        <taxon>Caldicellulosiruptor</taxon>
    </lineage>
</organism>
<reference evidence="2 3" key="1">
    <citation type="journal article" date="2010" name="J. Bacteriol.">
        <title>Complete genome sequence of the cellulolytic thermophile Caldicellulosiruptor obsidiansis OB47T.</title>
        <authorList>
            <person name="Elkins J.G."/>
            <person name="Lochner A."/>
            <person name="Hamilton-Brehm S.D."/>
            <person name="Davenport K.W."/>
            <person name="Podar M."/>
            <person name="Brown S.D."/>
            <person name="Land M.L."/>
            <person name="Hauser L.J."/>
            <person name="Klingeman D.M."/>
            <person name="Raman B."/>
            <person name="Goodwin L.A."/>
            <person name="Tapia R."/>
            <person name="Meincke L.J."/>
            <person name="Detter J.C."/>
            <person name="Bruce D.C."/>
            <person name="Han C.S."/>
            <person name="Palumbo A.V."/>
            <person name="Cottingham R.W."/>
            <person name="Keller M."/>
            <person name="Graham D.E."/>
        </authorList>
    </citation>
    <scope>NUCLEOTIDE SEQUENCE [LARGE SCALE GENOMIC DNA]</scope>
    <source>
        <strain evidence="3">ATCC BAA-2073 / strain OB47</strain>
    </source>
</reference>
<dbReference type="KEGG" id="cob:COB47_1367"/>
<proteinExistence type="predicted"/>
<keyword evidence="1" id="KW-0812">Transmembrane</keyword>
<keyword evidence="3" id="KW-1185">Reference proteome</keyword>
<keyword evidence="1" id="KW-1133">Transmembrane helix</keyword>
<evidence type="ECO:0000256" key="1">
    <source>
        <dbReference type="SAM" id="Phobius"/>
    </source>
</evidence>
<dbReference type="OrthoDB" id="1730083at2"/>
<gene>
    <name evidence="2" type="ordered locus">COB47_1367</name>
</gene>
<dbReference type="STRING" id="608506.COB47_1367"/>
<dbReference type="HOGENOM" id="CLU_103661_0_0_9"/>
<name>D9TKX5_CALOO</name>
<dbReference type="Proteomes" id="UP000000347">
    <property type="component" value="Chromosome"/>
</dbReference>
<dbReference type="EMBL" id="CP002164">
    <property type="protein sequence ID" value="ADL42657.1"/>
    <property type="molecule type" value="Genomic_DNA"/>
</dbReference>
<accession>D9TKX5</accession>
<evidence type="ECO:0000313" key="3">
    <source>
        <dbReference type="Proteomes" id="UP000000347"/>
    </source>
</evidence>